<dbReference type="AlphaFoldDB" id="A0A1H0RY79"/>
<dbReference type="EMBL" id="FNIX01000007">
    <property type="protein sequence ID" value="SDP33888.1"/>
    <property type="molecule type" value="Genomic_DNA"/>
</dbReference>
<keyword evidence="1" id="KW-0472">Membrane</keyword>
<dbReference type="STRING" id="641025.SAMN05421507_107113"/>
<reference evidence="5" key="1">
    <citation type="submission" date="2016-10" db="EMBL/GenBank/DDBJ databases">
        <authorList>
            <person name="Varghese N."/>
            <person name="Submissions S."/>
        </authorList>
    </citation>
    <scope>NUCLEOTIDE SEQUENCE [LARGE SCALE GENOMIC DNA]</scope>
    <source>
        <strain evidence="5">CGMCC 4.6609</strain>
    </source>
</reference>
<evidence type="ECO:0000256" key="2">
    <source>
        <dbReference type="SAM" id="SignalP"/>
    </source>
</evidence>
<dbReference type="RefSeq" id="WP_176959868.1">
    <property type="nucleotide sequence ID" value="NZ_FNIX01000007.1"/>
</dbReference>
<evidence type="ECO:0000313" key="5">
    <source>
        <dbReference type="Proteomes" id="UP000199691"/>
    </source>
</evidence>
<dbReference type="Proteomes" id="UP000199691">
    <property type="component" value="Unassembled WGS sequence"/>
</dbReference>
<name>A0A1H0RY79_9PSEU</name>
<proteinExistence type="predicted"/>
<protein>
    <recommendedName>
        <fullName evidence="3">DUF4397 domain-containing protein</fullName>
    </recommendedName>
</protein>
<evidence type="ECO:0000313" key="4">
    <source>
        <dbReference type="EMBL" id="SDP33888.1"/>
    </source>
</evidence>
<dbReference type="InterPro" id="IPR025510">
    <property type="entry name" value="DUF4397"/>
</dbReference>
<organism evidence="4 5">
    <name type="scientific">Lentzea jiangxiensis</name>
    <dbReference type="NCBI Taxonomy" id="641025"/>
    <lineage>
        <taxon>Bacteria</taxon>
        <taxon>Bacillati</taxon>
        <taxon>Actinomycetota</taxon>
        <taxon>Actinomycetes</taxon>
        <taxon>Pseudonocardiales</taxon>
        <taxon>Pseudonocardiaceae</taxon>
        <taxon>Lentzea</taxon>
    </lineage>
</organism>
<feature type="transmembrane region" description="Helical" evidence="1">
    <location>
        <begin position="219"/>
        <end position="239"/>
    </location>
</feature>
<feature type="signal peptide" evidence="2">
    <location>
        <begin position="1"/>
        <end position="19"/>
    </location>
</feature>
<evidence type="ECO:0000256" key="1">
    <source>
        <dbReference type="SAM" id="Phobius"/>
    </source>
</evidence>
<feature type="chain" id="PRO_5011793464" description="DUF4397 domain-containing protein" evidence="2">
    <location>
        <begin position="20"/>
        <end position="247"/>
    </location>
</feature>
<dbReference type="Pfam" id="PF14344">
    <property type="entry name" value="DUF4397"/>
    <property type="match status" value="1"/>
</dbReference>
<evidence type="ECO:0000259" key="3">
    <source>
        <dbReference type="Pfam" id="PF14344"/>
    </source>
</evidence>
<accession>A0A1H0RY79</accession>
<gene>
    <name evidence="4" type="ORF">SAMN05421507_107113</name>
</gene>
<feature type="domain" description="DUF4397" evidence="3">
    <location>
        <begin position="24"/>
        <end position="126"/>
    </location>
</feature>
<keyword evidence="1" id="KW-0812">Transmembrane</keyword>
<keyword evidence="2" id="KW-0732">Signal</keyword>
<sequence length="247" mass="26093">MRVLAVVLLLLLSATPAHAAAGTYLRLGHFSMDQARVDASLDGVELGTLDYADLHDYRRVEPGEHVVEFRAAGSDAGSPVLRSVLVRAGAGKAYTVVDIASSMKVLEDDVNLPPNGQARLRVINAGDAEMDLLRGSVFVHRGVQPTSATGYVMMLPGSDALQVLPRGKDSTRLEATLESGAVYSLLVSARRIELRTDAKGAEVVPGGGQETGFGGMAGGWDWVTALVIALIVGIAMHSARGRLFRFG</sequence>
<keyword evidence="1" id="KW-1133">Transmembrane helix</keyword>
<keyword evidence="5" id="KW-1185">Reference proteome</keyword>